<evidence type="ECO:0000259" key="5">
    <source>
        <dbReference type="PROSITE" id="PS50931"/>
    </source>
</evidence>
<comment type="similarity">
    <text evidence="1">Belongs to the LysR transcriptional regulatory family.</text>
</comment>
<comment type="caution">
    <text evidence="6">The sequence shown here is derived from an EMBL/GenBank/DDBJ whole genome shotgun (WGS) entry which is preliminary data.</text>
</comment>
<dbReference type="GO" id="GO:0003677">
    <property type="term" value="F:DNA binding"/>
    <property type="evidence" value="ECO:0007669"/>
    <property type="project" value="UniProtKB-KW"/>
</dbReference>
<dbReference type="InterPro" id="IPR036388">
    <property type="entry name" value="WH-like_DNA-bd_sf"/>
</dbReference>
<keyword evidence="4" id="KW-0804">Transcription</keyword>
<dbReference type="Pfam" id="PF03466">
    <property type="entry name" value="LysR_substrate"/>
    <property type="match status" value="1"/>
</dbReference>
<evidence type="ECO:0000256" key="1">
    <source>
        <dbReference type="ARBA" id="ARBA00009437"/>
    </source>
</evidence>
<accession>H0E3U7</accession>
<organism evidence="6 7">
    <name type="scientific">Patulibacter medicamentivorans</name>
    <dbReference type="NCBI Taxonomy" id="1097667"/>
    <lineage>
        <taxon>Bacteria</taxon>
        <taxon>Bacillati</taxon>
        <taxon>Actinomycetota</taxon>
        <taxon>Thermoleophilia</taxon>
        <taxon>Solirubrobacterales</taxon>
        <taxon>Patulibacteraceae</taxon>
        <taxon>Patulibacter</taxon>
    </lineage>
</organism>
<evidence type="ECO:0000313" key="6">
    <source>
        <dbReference type="EMBL" id="EHN11666.1"/>
    </source>
</evidence>
<dbReference type="SUPFAM" id="SSF46785">
    <property type="entry name" value="Winged helix' DNA-binding domain"/>
    <property type="match status" value="1"/>
</dbReference>
<dbReference type="Proteomes" id="UP000005143">
    <property type="component" value="Unassembled WGS sequence"/>
</dbReference>
<dbReference type="Gene3D" id="3.40.190.10">
    <property type="entry name" value="Periplasmic binding protein-like II"/>
    <property type="match status" value="2"/>
</dbReference>
<dbReference type="PROSITE" id="PS50931">
    <property type="entry name" value="HTH_LYSR"/>
    <property type="match status" value="1"/>
</dbReference>
<gene>
    <name evidence="6" type="ORF">PAI11_14710</name>
</gene>
<sequence>MDMPSIVGVEAARVQDRFRTIHTGAAMDLATVAELDLRRLRQFVAVAEELHFTRAAERLHLSQPALSARIRELEERLGVRLLERTSRSVALTDAGALLLERARPLLLDAEATLAAVRGAGGIAVPLRVGLMGTAGAVLFPPIRERLLAERPGLQIEVRVLQGAAGLLRGEVDVALCRLDPDLDGEVTAGLRIVVLDREPRVLALASGHRLADRGSLTMADLVDEAFLTQPEAANPAWRDRWLAEQRRHGLPGRIAAEVGDAEELLALVSSGAGVCLVPRTAATHHARPGIAYVPVRDAEPTVTSVAWHERAETALVRAFVAAARAATAGRAA</sequence>
<dbReference type="InterPro" id="IPR000847">
    <property type="entry name" value="LysR_HTH_N"/>
</dbReference>
<protein>
    <submittedName>
        <fullName evidence="6">Putative LysR family transcriptional regulator</fullName>
    </submittedName>
</protein>
<dbReference type="SUPFAM" id="SSF53850">
    <property type="entry name" value="Periplasmic binding protein-like II"/>
    <property type="match status" value="1"/>
</dbReference>
<keyword evidence="3" id="KW-0238">DNA-binding</keyword>
<dbReference type="AlphaFoldDB" id="H0E3U7"/>
<dbReference type="InterPro" id="IPR005119">
    <property type="entry name" value="LysR_subst-bd"/>
</dbReference>
<dbReference type="PANTHER" id="PTHR30346">
    <property type="entry name" value="TRANSCRIPTIONAL DUAL REGULATOR HCAR-RELATED"/>
    <property type="match status" value="1"/>
</dbReference>
<dbReference type="FunFam" id="1.10.10.10:FF:000001">
    <property type="entry name" value="LysR family transcriptional regulator"/>
    <property type="match status" value="1"/>
</dbReference>
<keyword evidence="2" id="KW-0805">Transcription regulation</keyword>
<dbReference type="CDD" id="cd08414">
    <property type="entry name" value="PBP2_LTTR_aromatics_like"/>
    <property type="match status" value="1"/>
</dbReference>
<evidence type="ECO:0000313" key="7">
    <source>
        <dbReference type="Proteomes" id="UP000005143"/>
    </source>
</evidence>
<dbReference type="PRINTS" id="PR00039">
    <property type="entry name" value="HTHLYSR"/>
</dbReference>
<proteinExistence type="inferred from homology"/>
<dbReference type="Pfam" id="PF00126">
    <property type="entry name" value="HTH_1"/>
    <property type="match status" value="1"/>
</dbReference>
<feature type="domain" description="HTH lysR-type" evidence="5">
    <location>
        <begin position="35"/>
        <end position="92"/>
    </location>
</feature>
<evidence type="ECO:0000256" key="2">
    <source>
        <dbReference type="ARBA" id="ARBA00023015"/>
    </source>
</evidence>
<dbReference type="GO" id="GO:0032993">
    <property type="term" value="C:protein-DNA complex"/>
    <property type="evidence" value="ECO:0007669"/>
    <property type="project" value="TreeGrafter"/>
</dbReference>
<evidence type="ECO:0000256" key="4">
    <source>
        <dbReference type="ARBA" id="ARBA00023163"/>
    </source>
</evidence>
<name>H0E3U7_9ACTN</name>
<reference evidence="6 7" key="1">
    <citation type="journal article" date="2013" name="Biodegradation">
        <title>Quantitative proteomic analysis of ibuprofen-degrading Patulibacter sp. strain I11.</title>
        <authorList>
            <person name="Almeida B."/>
            <person name="Kjeldal H."/>
            <person name="Lolas I."/>
            <person name="Knudsen A.D."/>
            <person name="Carvalho G."/>
            <person name="Nielsen K.L."/>
            <person name="Barreto Crespo M.T."/>
            <person name="Stensballe A."/>
            <person name="Nielsen J.L."/>
        </authorList>
    </citation>
    <scope>NUCLEOTIDE SEQUENCE [LARGE SCALE GENOMIC DNA]</scope>
    <source>
        <strain evidence="6 7">I11</strain>
    </source>
</reference>
<dbReference type="PANTHER" id="PTHR30346:SF0">
    <property type="entry name" value="HCA OPERON TRANSCRIPTIONAL ACTIVATOR HCAR"/>
    <property type="match status" value="1"/>
</dbReference>
<dbReference type="EMBL" id="AGUD01000081">
    <property type="protein sequence ID" value="EHN11666.1"/>
    <property type="molecule type" value="Genomic_DNA"/>
</dbReference>
<evidence type="ECO:0000256" key="3">
    <source>
        <dbReference type="ARBA" id="ARBA00023125"/>
    </source>
</evidence>
<keyword evidence="7" id="KW-1185">Reference proteome</keyword>
<dbReference type="Gene3D" id="1.10.10.10">
    <property type="entry name" value="Winged helix-like DNA-binding domain superfamily/Winged helix DNA-binding domain"/>
    <property type="match status" value="1"/>
</dbReference>
<dbReference type="InterPro" id="IPR036390">
    <property type="entry name" value="WH_DNA-bd_sf"/>
</dbReference>
<dbReference type="GO" id="GO:0003700">
    <property type="term" value="F:DNA-binding transcription factor activity"/>
    <property type="evidence" value="ECO:0007669"/>
    <property type="project" value="InterPro"/>
</dbReference>